<evidence type="ECO:0000256" key="12">
    <source>
        <dbReference type="SAM" id="Phobius"/>
    </source>
</evidence>
<dbReference type="GO" id="GO:0009272">
    <property type="term" value="P:fungal-type cell wall biogenesis"/>
    <property type="evidence" value="ECO:0007669"/>
    <property type="project" value="TreeGrafter"/>
</dbReference>
<dbReference type="EMBL" id="MU001690">
    <property type="protein sequence ID" value="KAF2454587.1"/>
    <property type="molecule type" value="Genomic_DNA"/>
</dbReference>
<protein>
    <recommendedName>
        <fullName evidence="4 10">Mannan endo-1,6-alpha-mannosidase</fullName>
        <ecNumber evidence="4 10">3.2.1.101</ecNumber>
    </recommendedName>
</protein>
<evidence type="ECO:0000313" key="14">
    <source>
        <dbReference type="EMBL" id="KAF2454587.1"/>
    </source>
</evidence>
<evidence type="ECO:0000256" key="11">
    <source>
        <dbReference type="SAM" id="MobiDB-lite"/>
    </source>
</evidence>
<evidence type="ECO:0000256" key="3">
    <source>
        <dbReference type="ARBA" id="ARBA00009699"/>
    </source>
</evidence>
<organism evidence="14 15">
    <name type="scientific">Lineolata rhizophorae</name>
    <dbReference type="NCBI Taxonomy" id="578093"/>
    <lineage>
        <taxon>Eukaryota</taxon>
        <taxon>Fungi</taxon>
        <taxon>Dikarya</taxon>
        <taxon>Ascomycota</taxon>
        <taxon>Pezizomycotina</taxon>
        <taxon>Dothideomycetes</taxon>
        <taxon>Dothideomycetes incertae sedis</taxon>
        <taxon>Lineolatales</taxon>
        <taxon>Lineolataceae</taxon>
        <taxon>Lineolata</taxon>
    </lineage>
</organism>
<keyword evidence="9 10" id="KW-0326">Glycosidase</keyword>
<dbReference type="GO" id="GO:0008496">
    <property type="term" value="F:mannan endo-1,6-alpha-mannosidase activity"/>
    <property type="evidence" value="ECO:0007669"/>
    <property type="project" value="UniProtKB-UniRule"/>
</dbReference>
<evidence type="ECO:0000256" key="4">
    <source>
        <dbReference type="ARBA" id="ARBA00012350"/>
    </source>
</evidence>
<sequence>MKLLWSGHVGLGALLLLGPSSVQAIDLDLSSTDSIKQAASTIAYGMVSYYTGNRTGDVPGNLPDPYYWWEAGAMFGALVDYWYYTGDDTYNDITTQALLFQTGPDNDYMPTNQTRTLGNDDQAFWGMAALSAAEVKYPNPPEDQPQWLALAQAVFNTQAVRWDNQTCGGGLKWQIFPFNNGYNYKNTISNGCFFNIAARLGRYTGNDTYLEWAETMWDWVSAIGLMNDEYHFYDGTDDTINCTEINHIQWSYNAGVYLLGAATMWNVTESDVWRERTQGILDGTSVFFSPDSPNVMYEVACEPNDKCNVDQRSFKAYLSRWMAATTKVAPWTADYIMPKLQTSARAAAQQCSGGDDGQQCGLRWTNGANWDGSFGVGEQMSALEVIQSNLISKVSGPVTNDTGGTSQGDPAAGSNSQDTPVVLNQITTGDKVGAGFLTTFILIGILGGAWWMVA</sequence>
<evidence type="ECO:0000256" key="13">
    <source>
        <dbReference type="SAM" id="SignalP"/>
    </source>
</evidence>
<dbReference type="SUPFAM" id="SSF48208">
    <property type="entry name" value="Six-hairpin glycosidases"/>
    <property type="match status" value="1"/>
</dbReference>
<dbReference type="InterPro" id="IPR008928">
    <property type="entry name" value="6-hairpin_glycosidase_sf"/>
</dbReference>
<dbReference type="Proteomes" id="UP000799766">
    <property type="component" value="Unassembled WGS sequence"/>
</dbReference>
<comment type="similarity">
    <text evidence="3 10">Belongs to the glycosyl hydrolase 76 family.</text>
</comment>
<evidence type="ECO:0000256" key="2">
    <source>
        <dbReference type="ARBA" id="ARBA00004308"/>
    </source>
</evidence>
<comment type="catalytic activity">
    <reaction evidence="1 10">
        <text>Random hydrolysis of (1-&gt;6)-alpha-D-mannosidic linkages in unbranched (1-&gt;6)-mannans.</text>
        <dbReference type="EC" id="3.2.1.101"/>
    </reaction>
</comment>
<evidence type="ECO:0000256" key="1">
    <source>
        <dbReference type="ARBA" id="ARBA00001452"/>
    </source>
</evidence>
<feature type="signal peptide" evidence="13">
    <location>
        <begin position="1"/>
        <end position="24"/>
    </location>
</feature>
<evidence type="ECO:0000256" key="5">
    <source>
        <dbReference type="ARBA" id="ARBA00022729"/>
    </source>
</evidence>
<keyword evidence="7 12" id="KW-0472">Membrane</keyword>
<dbReference type="InterPro" id="IPR014480">
    <property type="entry name" value="Mannan-1_6-alpha_mannosidase"/>
</dbReference>
<keyword evidence="6 10" id="KW-0378">Hydrolase</keyword>
<evidence type="ECO:0000256" key="8">
    <source>
        <dbReference type="ARBA" id="ARBA00023180"/>
    </source>
</evidence>
<keyword evidence="12" id="KW-1133">Transmembrane helix</keyword>
<evidence type="ECO:0000256" key="7">
    <source>
        <dbReference type="ARBA" id="ARBA00023136"/>
    </source>
</evidence>
<dbReference type="Pfam" id="PF03663">
    <property type="entry name" value="Glyco_hydro_76"/>
    <property type="match status" value="1"/>
</dbReference>
<feature type="region of interest" description="Disordered" evidence="11">
    <location>
        <begin position="397"/>
        <end position="419"/>
    </location>
</feature>
<feature type="chain" id="PRO_5025690663" description="Mannan endo-1,6-alpha-mannosidase" evidence="13">
    <location>
        <begin position="25"/>
        <end position="454"/>
    </location>
</feature>
<dbReference type="Gene3D" id="1.50.10.20">
    <property type="match status" value="1"/>
</dbReference>
<evidence type="ECO:0000313" key="15">
    <source>
        <dbReference type="Proteomes" id="UP000799766"/>
    </source>
</evidence>
<keyword evidence="5 13" id="KW-0732">Signal</keyword>
<evidence type="ECO:0000256" key="10">
    <source>
        <dbReference type="PIRNR" id="PIRNR016302"/>
    </source>
</evidence>
<comment type="subcellular location">
    <subcellularLocation>
        <location evidence="2">Endomembrane system</location>
    </subcellularLocation>
</comment>
<dbReference type="OrthoDB" id="4187847at2759"/>
<proteinExistence type="inferred from homology"/>
<name>A0A6A6NSV8_9PEZI</name>
<keyword evidence="15" id="KW-1185">Reference proteome</keyword>
<dbReference type="EC" id="3.2.1.101" evidence="4 10"/>
<evidence type="ECO:0000256" key="9">
    <source>
        <dbReference type="ARBA" id="ARBA00023295"/>
    </source>
</evidence>
<feature type="transmembrane region" description="Helical" evidence="12">
    <location>
        <begin position="432"/>
        <end position="453"/>
    </location>
</feature>
<reference evidence="14" key="1">
    <citation type="journal article" date="2020" name="Stud. Mycol.">
        <title>101 Dothideomycetes genomes: a test case for predicting lifestyles and emergence of pathogens.</title>
        <authorList>
            <person name="Haridas S."/>
            <person name="Albert R."/>
            <person name="Binder M."/>
            <person name="Bloem J."/>
            <person name="Labutti K."/>
            <person name="Salamov A."/>
            <person name="Andreopoulos B."/>
            <person name="Baker S."/>
            <person name="Barry K."/>
            <person name="Bills G."/>
            <person name="Bluhm B."/>
            <person name="Cannon C."/>
            <person name="Castanera R."/>
            <person name="Culley D."/>
            <person name="Daum C."/>
            <person name="Ezra D."/>
            <person name="Gonzalez J."/>
            <person name="Henrissat B."/>
            <person name="Kuo A."/>
            <person name="Liang C."/>
            <person name="Lipzen A."/>
            <person name="Lutzoni F."/>
            <person name="Magnuson J."/>
            <person name="Mondo S."/>
            <person name="Nolan M."/>
            <person name="Ohm R."/>
            <person name="Pangilinan J."/>
            <person name="Park H.-J."/>
            <person name="Ramirez L."/>
            <person name="Alfaro M."/>
            <person name="Sun H."/>
            <person name="Tritt A."/>
            <person name="Yoshinaga Y."/>
            <person name="Zwiers L.-H."/>
            <person name="Turgeon B."/>
            <person name="Goodwin S."/>
            <person name="Spatafora J."/>
            <person name="Crous P."/>
            <person name="Grigoriev I."/>
        </authorList>
    </citation>
    <scope>NUCLEOTIDE SEQUENCE</scope>
    <source>
        <strain evidence="14">ATCC 16933</strain>
    </source>
</reference>
<dbReference type="InterPro" id="IPR005198">
    <property type="entry name" value="Glyco_hydro_76"/>
</dbReference>
<accession>A0A6A6NSV8</accession>
<dbReference type="PIRSF" id="PIRSF016302">
    <property type="entry name" value="Man_a_manosd"/>
    <property type="match status" value="1"/>
</dbReference>
<dbReference type="GO" id="GO:0016052">
    <property type="term" value="P:carbohydrate catabolic process"/>
    <property type="evidence" value="ECO:0007669"/>
    <property type="project" value="InterPro"/>
</dbReference>
<evidence type="ECO:0000256" key="6">
    <source>
        <dbReference type="ARBA" id="ARBA00022801"/>
    </source>
</evidence>
<keyword evidence="8" id="KW-0325">Glycoprotein</keyword>
<dbReference type="PANTHER" id="PTHR12145">
    <property type="entry name" value="MANNAN ENDO-1,6-ALPHA-MANNOSIDASE DCW1"/>
    <property type="match status" value="1"/>
</dbReference>
<dbReference type="AlphaFoldDB" id="A0A6A6NSV8"/>
<dbReference type="FunFam" id="1.50.10.20:FF:000006">
    <property type="entry name" value="Mannan endo-1,6-alpha-mannosidase"/>
    <property type="match status" value="1"/>
</dbReference>
<dbReference type="GO" id="GO:0012505">
    <property type="term" value="C:endomembrane system"/>
    <property type="evidence" value="ECO:0007669"/>
    <property type="project" value="UniProtKB-SubCell"/>
</dbReference>
<gene>
    <name evidence="14" type="ORF">BDY21DRAFT_352218</name>
</gene>
<keyword evidence="12" id="KW-0812">Transmembrane</keyword>
<dbReference type="PANTHER" id="PTHR12145:SF36">
    <property type="entry name" value="MANNAN ENDO-1,6-ALPHA-MANNOSIDASE DCW1"/>
    <property type="match status" value="1"/>
</dbReference>